<name>A0A1I7YKU9_9BILA</name>
<evidence type="ECO:0000313" key="1">
    <source>
        <dbReference type="Proteomes" id="UP000095287"/>
    </source>
</evidence>
<dbReference type="Proteomes" id="UP000095287">
    <property type="component" value="Unplaced"/>
</dbReference>
<dbReference type="AlphaFoldDB" id="A0A1I7YKU9"/>
<reference evidence="2" key="1">
    <citation type="submission" date="2016-11" db="UniProtKB">
        <authorList>
            <consortium name="WormBaseParasite"/>
        </authorList>
    </citation>
    <scope>IDENTIFICATION</scope>
</reference>
<dbReference type="SUPFAM" id="SSF56112">
    <property type="entry name" value="Protein kinase-like (PK-like)"/>
    <property type="match status" value="1"/>
</dbReference>
<dbReference type="WBParaSite" id="L893_g17364.t1">
    <property type="protein sequence ID" value="L893_g17364.t1"/>
    <property type="gene ID" value="L893_g17364"/>
</dbReference>
<evidence type="ECO:0000313" key="2">
    <source>
        <dbReference type="WBParaSite" id="L893_g17364.t1"/>
    </source>
</evidence>
<protein>
    <submittedName>
        <fullName evidence="2">Protein kinase domain-containing protein</fullName>
    </submittedName>
</protein>
<accession>A0A1I7YKU9</accession>
<dbReference type="Gene3D" id="1.10.510.10">
    <property type="entry name" value="Transferase(Phosphotransferase) domain 1"/>
    <property type="match status" value="1"/>
</dbReference>
<dbReference type="InterPro" id="IPR011009">
    <property type="entry name" value="Kinase-like_dom_sf"/>
</dbReference>
<proteinExistence type="predicted"/>
<sequence>MAGYDYSADFFSAGCVIFEFATGEHFFKDVEEVEQLVRFRPAPPSLPVSVQEGSFCSASREQEHMFRPTVYKAALETVKEENSPRAIPTVFGDLFEAEEDYGFKRWNYSTPGQILETYGPGCQLTANSLFRYLLLK</sequence>
<keyword evidence="1" id="KW-1185">Reference proteome</keyword>
<organism evidence="1 2">
    <name type="scientific">Steinernema glaseri</name>
    <dbReference type="NCBI Taxonomy" id="37863"/>
    <lineage>
        <taxon>Eukaryota</taxon>
        <taxon>Metazoa</taxon>
        <taxon>Ecdysozoa</taxon>
        <taxon>Nematoda</taxon>
        <taxon>Chromadorea</taxon>
        <taxon>Rhabditida</taxon>
        <taxon>Tylenchina</taxon>
        <taxon>Panagrolaimomorpha</taxon>
        <taxon>Strongyloidoidea</taxon>
        <taxon>Steinernematidae</taxon>
        <taxon>Steinernema</taxon>
    </lineage>
</organism>